<proteinExistence type="predicted"/>
<dbReference type="SUPFAM" id="SSF52467">
    <property type="entry name" value="DHS-like NAD/FAD-binding domain"/>
    <property type="match status" value="1"/>
</dbReference>
<dbReference type="Pfam" id="PF13289">
    <property type="entry name" value="SIR2_2"/>
    <property type="match status" value="1"/>
</dbReference>
<protein>
    <submittedName>
        <fullName evidence="1">SIR2-like protein</fullName>
    </submittedName>
</protein>
<evidence type="ECO:0000313" key="2">
    <source>
        <dbReference type="Proteomes" id="UP000245639"/>
    </source>
</evidence>
<accession>A0A2U1F876</accession>
<dbReference type="EMBL" id="QEKW01000009">
    <property type="protein sequence ID" value="PVZ08180.1"/>
    <property type="molecule type" value="Genomic_DNA"/>
</dbReference>
<dbReference type="InterPro" id="IPR029035">
    <property type="entry name" value="DHS-like_NAD/FAD-binding_dom"/>
</dbReference>
<keyword evidence="2" id="KW-1185">Reference proteome</keyword>
<sequence>MTDPEVARTRATSFVNRLPRDLRETLAKGRWLPVLGAGLSACATTSDGRRPPVWGELGRRFADLVGISSTNPIDSLSTYAAYYRRAYLIERLYELLLIDDVETSEVHRRFAQLPFEIVVTTNVDFLLDRAYAEQRRPCVPMIGESQLAISRRQAATYLLKLHGDLNHPNDLVVTEEDYDGFLERNPVLATFLSSAFLTSDPVLIGYSLDDADLREILTLLRERLGRMTRPIWAILACDPDNTASRFERRGVTPVVLDPGAPREKRPEILADFFEQLRSEWERAVGPLIDARLDASTAELQRNSGIAPQLALFAANRSTSNLLRDFVFPAVPRAGFIPLGIDDVRARDVRVGPMVTDIALAKAAAVVYDTAPGNPVPLDYVAARRGDRPLIIVTDRHNQRSRLVAPDMTLSRPAEMSGWDLLTDELVVKLQQWRALEPPSLAGLNDDREVLLTSLALLEAQLRGADAPADAPTVMAVGGRMHRLRSFFDTDFDAIVNGVRLRHDLLQDLPVPPKELKESAHALSAVAVERGVAR</sequence>
<dbReference type="Proteomes" id="UP000245639">
    <property type="component" value="Unassembled WGS sequence"/>
</dbReference>
<gene>
    <name evidence="1" type="ORF">C8D89_10963</name>
</gene>
<reference evidence="1 2" key="1">
    <citation type="submission" date="2018-04" db="EMBL/GenBank/DDBJ databases">
        <title>Genomic Encyclopedia of Type Strains, Phase IV (KMG-IV): sequencing the most valuable type-strain genomes for metagenomic binning, comparative biology and taxonomic classification.</title>
        <authorList>
            <person name="Goeker M."/>
        </authorList>
    </citation>
    <scope>NUCLEOTIDE SEQUENCE [LARGE SCALE GENOMIC DNA]</scope>
    <source>
        <strain evidence="1 2">DSM 45771</strain>
    </source>
</reference>
<dbReference type="RefSeq" id="WP_116709422.1">
    <property type="nucleotide sequence ID" value="NZ_QEKW01000009.1"/>
</dbReference>
<evidence type="ECO:0000313" key="1">
    <source>
        <dbReference type="EMBL" id="PVZ08180.1"/>
    </source>
</evidence>
<dbReference type="OrthoDB" id="3676657at2"/>
<comment type="caution">
    <text evidence="1">The sequence shown here is derived from an EMBL/GenBank/DDBJ whole genome shotgun (WGS) entry which is preliminary data.</text>
</comment>
<dbReference type="AlphaFoldDB" id="A0A2U1F876"/>
<name>A0A2U1F876_9PSEU</name>
<organism evidence="1 2">
    <name type="scientific">Actinomycetospora cinnamomea</name>
    <dbReference type="NCBI Taxonomy" id="663609"/>
    <lineage>
        <taxon>Bacteria</taxon>
        <taxon>Bacillati</taxon>
        <taxon>Actinomycetota</taxon>
        <taxon>Actinomycetes</taxon>
        <taxon>Pseudonocardiales</taxon>
        <taxon>Pseudonocardiaceae</taxon>
        <taxon>Actinomycetospora</taxon>
    </lineage>
</organism>